<reference evidence="2 3" key="1">
    <citation type="journal article" date="2024" name="BMC Genomics">
        <title>De novo assembly and annotation of Popillia japonica's genome with initial clues to its potential as an invasive pest.</title>
        <authorList>
            <person name="Cucini C."/>
            <person name="Boschi S."/>
            <person name="Funari R."/>
            <person name="Cardaioli E."/>
            <person name="Iannotti N."/>
            <person name="Marturano G."/>
            <person name="Paoli F."/>
            <person name="Bruttini M."/>
            <person name="Carapelli A."/>
            <person name="Frati F."/>
            <person name="Nardi F."/>
        </authorList>
    </citation>
    <scope>NUCLEOTIDE SEQUENCE [LARGE SCALE GENOMIC DNA]</scope>
    <source>
        <strain evidence="2">DMR45628</strain>
    </source>
</reference>
<dbReference type="EMBL" id="JASPKY010000056">
    <property type="protein sequence ID" value="KAK9744555.1"/>
    <property type="molecule type" value="Genomic_DNA"/>
</dbReference>
<evidence type="ECO:0000313" key="3">
    <source>
        <dbReference type="Proteomes" id="UP001458880"/>
    </source>
</evidence>
<dbReference type="Proteomes" id="UP001458880">
    <property type="component" value="Unassembled WGS sequence"/>
</dbReference>
<feature type="region of interest" description="Disordered" evidence="1">
    <location>
        <begin position="22"/>
        <end position="88"/>
    </location>
</feature>
<feature type="compositionally biased region" description="Basic and acidic residues" evidence="1">
    <location>
        <begin position="26"/>
        <end position="38"/>
    </location>
</feature>
<dbReference type="AlphaFoldDB" id="A0AAW1MEC2"/>
<name>A0AAW1MEC2_POPJA</name>
<evidence type="ECO:0000256" key="1">
    <source>
        <dbReference type="SAM" id="MobiDB-lite"/>
    </source>
</evidence>
<gene>
    <name evidence="2" type="ORF">QE152_g7652</name>
</gene>
<organism evidence="2 3">
    <name type="scientific">Popillia japonica</name>
    <name type="common">Japanese beetle</name>
    <dbReference type="NCBI Taxonomy" id="7064"/>
    <lineage>
        <taxon>Eukaryota</taxon>
        <taxon>Metazoa</taxon>
        <taxon>Ecdysozoa</taxon>
        <taxon>Arthropoda</taxon>
        <taxon>Hexapoda</taxon>
        <taxon>Insecta</taxon>
        <taxon>Pterygota</taxon>
        <taxon>Neoptera</taxon>
        <taxon>Endopterygota</taxon>
        <taxon>Coleoptera</taxon>
        <taxon>Polyphaga</taxon>
        <taxon>Scarabaeiformia</taxon>
        <taxon>Scarabaeidae</taxon>
        <taxon>Rutelinae</taxon>
        <taxon>Popillia</taxon>
    </lineage>
</organism>
<keyword evidence="3" id="KW-1185">Reference proteome</keyword>
<comment type="caution">
    <text evidence="2">The sequence shown here is derived from an EMBL/GenBank/DDBJ whole genome shotgun (WGS) entry which is preliminary data.</text>
</comment>
<sequence>MLAWYTELACWNKMGGWRQTKNYQGKRVEPYGSRRDDQPPADADETGGITLRERITTIDDMEDKRRRTPVLTGESAAGDLEGHRRHGG</sequence>
<accession>A0AAW1MEC2</accession>
<evidence type="ECO:0000313" key="2">
    <source>
        <dbReference type="EMBL" id="KAK9744555.1"/>
    </source>
</evidence>
<protein>
    <submittedName>
        <fullName evidence="2">Uncharacterized protein</fullName>
    </submittedName>
</protein>
<feature type="compositionally biased region" description="Basic and acidic residues" evidence="1">
    <location>
        <begin position="51"/>
        <end position="65"/>
    </location>
</feature>
<proteinExistence type="predicted"/>